<dbReference type="Proteomes" id="UP000694228">
    <property type="component" value="Chromosome"/>
</dbReference>
<dbReference type="Gene3D" id="3.40.50.1980">
    <property type="entry name" value="Nitrogenase molybdenum iron protein domain"/>
    <property type="match status" value="2"/>
</dbReference>
<sequence>MILDPDGFIGTLLAIEGIADARAVMNGPTGCRGNPAYFSDRHFPRENSLNRRSFEEPFFFGQSRIPCTYLDRDDYILGCAEKLKAVLPLVADKGDAFLAVVNSPGASLIGDDINRFLKDASLDDRCMAIEGAPYSHPFSYGFDLTIAAILRWLQLNRLPRIKNRVNLLGFSMYQKYWQGNIAEIMHLCELMGLCVVSVPGGGSCVAELRESTTASCNLMIHPEYSRKTAEFYKEEFGIPFVTSPSGAPVGFGPTEVWINTVAEATGQDPAPALAYLRKKRTHAFHQLSRYHHEAGYPKGATFSVRGDSSFVYPLTTWLYEYLGMLPVSVNCTDGKDGEMVQSLKKFLEFYQLSCCFQADAGDVPFHLYFGDSLTGKDLELSGRCVKSVELFNRTTNDIYFTERTFLGGTGALWLLDFIFDTIRYK</sequence>
<dbReference type="OrthoDB" id="61861at2157"/>
<evidence type="ECO:0000313" key="3">
    <source>
        <dbReference type="Proteomes" id="UP000694228"/>
    </source>
</evidence>
<reference evidence="2 3" key="1">
    <citation type="submission" date="2021-06" db="EMBL/GenBank/DDBJ databases">
        <title>Complete genome sequence of the secondary alcohol utilizing methanogen Methanospirillum hungatei strain GP1.</title>
        <authorList>
            <person name="Day L.A."/>
            <person name="Costa K.C."/>
        </authorList>
    </citation>
    <scope>NUCLEOTIDE SEQUENCE [LARGE SCALE GENOMIC DNA]</scope>
    <source>
        <strain evidence="2 3">GP1</strain>
    </source>
</reference>
<evidence type="ECO:0000313" key="2">
    <source>
        <dbReference type="EMBL" id="QXO95755.1"/>
    </source>
</evidence>
<dbReference type="SUPFAM" id="SSF53807">
    <property type="entry name" value="Helical backbone' metal receptor"/>
    <property type="match status" value="1"/>
</dbReference>
<dbReference type="GO" id="GO:0016491">
    <property type="term" value="F:oxidoreductase activity"/>
    <property type="evidence" value="ECO:0007669"/>
    <property type="project" value="InterPro"/>
</dbReference>
<evidence type="ECO:0000259" key="1">
    <source>
        <dbReference type="Pfam" id="PF00148"/>
    </source>
</evidence>
<dbReference type="Pfam" id="PF00148">
    <property type="entry name" value="Oxidored_nitro"/>
    <property type="match status" value="1"/>
</dbReference>
<dbReference type="InterPro" id="IPR049939">
    <property type="entry name" value="NifE-like"/>
</dbReference>
<accession>A0A8F5ZFQ1</accession>
<dbReference type="InterPro" id="IPR000510">
    <property type="entry name" value="Nase/OxRdtase_comp1"/>
</dbReference>
<protein>
    <submittedName>
        <fullName evidence="2">Nitrogenase component 1</fullName>
    </submittedName>
</protein>
<dbReference type="CDD" id="cd00316">
    <property type="entry name" value="Oxidoreductase_nitrogenase"/>
    <property type="match status" value="1"/>
</dbReference>
<dbReference type="EMBL" id="CP077107">
    <property type="protein sequence ID" value="QXO95755.1"/>
    <property type="molecule type" value="Genomic_DNA"/>
</dbReference>
<dbReference type="PANTHER" id="PTHR42956">
    <property type="entry name" value="NITROGENASE IRON-MOLYBDENUM COFACTOR BIOSYNTHESIS PROTEIN NIFE"/>
    <property type="match status" value="1"/>
</dbReference>
<name>A0A8F5ZFQ1_METHU</name>
<gene>
    <name evidence="2" type="ORF">KSK55_05010</name>
</gene>
<proteinExistence type="predicted"/>
<feature type="domain" description="Nitrogenase/oxidoreductase component 1" evidence="1">
    <location>
        <begin position="8"/>
        <end position="343"/>
    </location>
</feature>
<dbReference type="AlphaFoldDB" id="A0A8F5ZFQ1"/>
<dbReference type="PANTHER" id="PTHR42956:SF1">
    <property type="entry name" value="NITROGENASE IRON-MOLYBDENUM COFACTOR BIOSYNTHESIS PROTEIN NIFE"/>
    <property type="match status" value="1"/>
</dbReference>
<organism evidence="2 3">
    <name type="scientific">Methanospirillum hungatei</name>
    <dbReference type="NCBI Taxonomy" id="2203"/>
    <lineage>
        <taxon>Archaea</taxon>
        <taxon>Methanobacteriati</taxon>
        <taxon>Methanobacteriota</taxon>
        <taxon>Stenosarchaea group</taxon>
        <taxon>Methanomicrobia</taxon>
        <taxon>Methanomicrobiales</taxon>
        <taxon>Methanospirillaceae</taxon>
        <taxon>Methanospirillum</taxon>
    </lineage>
</organism>